<evidence type="ECO:0000256" key="9">
    <source>
        <dbReference type="RuleBase" id="RU363013"/>
    </source>
</evidence>
<dbReference type="PROSITE" id="PS51440">
    <property type="entry name" value="TIM_2"/>
    <property type="match status" value="1"/>
</dbReference>
<organism evidence="10 11">
    <name type="scientific">Psychrosphaera saromensis</name>
    <dbReference type="NCBI Taxonomy" id="716813"/>
    <lineage>
        <taxon>Bacteria</taxon>
        <taxon>Pseudomonadati</taxon>
        <taxon>Pseudomonadota</taxon>
        <taxon>Gammaproteobacteria</taxon>
        <taxon>Alteromonadales</taxon>
        <taxon>Pseudoalteromonadaceae</taxon>
        <taxon>Psychrosphaera</taxon>
    </lineage>
</organism>
<comment type="subunit">
    <text evidence="8 9">Homodimer.</text>
</comment>
<dbReference type="CDD" id="cd00311">
    <property type="entry name" value="TIM"/>
    <property type="match status" value="1"/>
</dbReference>
<evidence type="ECO:0000256" key="4">
    <source>
        <dbReference type="ARBA" id="ARBA00022432"/>
    </source>
</evidence>
<feature type="binding site" evidence="8">
    <location>
        <begin position="11"/>
        <end position="13"/>
    </location>
    <ligand>
        <name>substrate</name>
    </ligand>
</feature>
<comment type="pathway">
    <text evidence="1 8 9">Carbohydrate degradation; glycolysis; D-glyceraldehyde 3-phosphate from glycerone phosphate: step 1/1.</text>
</comment>
<keyword evidence="4 8" id="KW-0312">Gluconeogenesis</keyword>
<dbReference type="GO" id="GO:0006094">
    <property type="term" value="P:gluconeogenesis"/>
    <property type="evidence" value="ECO:0007669"/>
    <property type="project" value="UniProtKB-UniRule"/>
</dbReference>
<dbReference type="UniPathway" id="UPA00138"/>
<evidence type="ECO:0000313" key="10">
    <source>
        <dbReference type="EMBL" id="PQJ53526.1"/>
    </source>
</evidence>
<keyword evidence="6 8" id="KW-0324">Glycolysis</keyword>
<evidence type="ECO:0000256" key="8">
    <source>
        <dbReference type="HAMAP-Rule" id="MF_00147"/>
    </source>
</evidence>
<comment type="catalytic activity">
    <reaction evidence="8 9">
        <text>D-glyceraldehyde 3-phosphate = dihydroxyacetone phosphate</text>
        <dbReference type="Rhea" id="RHEA:18585"/>
        <dbReference type="ChEBI" id="CHEBI:57642"/>
        <dbReference type="ChEBI" id="CHEBI:59776"/>
        <dbReference type="EC" id="5.3.1.1"/>
    </reaction>
</comment>
<dbReference type="AlphaFoldDB" id="A0A2S7UU61"/>
<dbReference type="GO" id="GO:0019563">
    <property type="term" value="P:glycerol catabolic process"/>
    <property type="evidence" value="ECO:0007669"/>
    <property type="project" value="TreeGrafter"/>
</dbReference>
<evidence type="ECO:0000256" key="7">
    <source>
        <dbReference type="ARBA" id="ARBA00023235"/>
    </source>
</evidence>
<gene>
    <name evidence="8" type="primary">tpiA</name>
    <name evidence="10" type="ORF">BTO11_07495</name>
</gene>
<dbReference type="InterPro" id="IPR013785">
    <property type="entry name" value="Aldolase_TIM"/>
</dbReference>
<keyword evidence="5 8" id="KW-0963">Cytoplasm</keyword>
<feature type="binding site" evidence="8">
    <location>
        <position position="167"/>
    </location>
    <ligand>
        <name>substrate</name>
    </ligand>
</feature>
<comment type="pathway">
    <text evidence="2">Carbohydrate metabolism; erythritol degradation.</text>
</comment>
<protein>
    <recommendedName>
        <fullName evidence="8 9">Triosephosphate isomerase</fullName>
        <shortName evidence="8">TIM</shortName>
        <shortName evidence="8">TPI</shortName>
        <ecNumber evidence="8 9">5.3.1.1</ecNumber>
    </recommendedName>
    <alternativeName>
        <fullName evidence="8">Triose-phosphate isomerase</fullName>
    </alternativeName>
</protein>
<dbReference type="InterPro" id="IPR022896">
    <property type="entry name" value="TrioseP_Isoase_bac/euk"/>
</dbReference>
<dbReference type="Proteomes" id="UP000239007">
    <property type="component" value="Unassembled WGS sequence"/>
</dbReference>
<dbReference type="InterPro" id="IPR020861">
    <property type="entry name" value="Triosephosphate_isomerase_AS"/>
</dbReference>
<keyword evidence="11" id="KW-1185">Reference proteome</keyword>
<feature type="active site" description="Proton acceptor" evidence="8">
    <location>
        <position position="161"/>
    </location>
</feature>
<dbReference type="PANTHER" id="PTHR21139:SF42">
    <property type="entry name" value="TRIOSEPHOSPHATE ISOMERASE"/>
    <property type="match status" value="1"/>
</dbReference>
<dbReference type="GO" id="GO:0004807">
    <property type="term" value="F:triose-phosphate isomerase activity"/>
    <property type="evidence" value="ECO:0007669"/>
    <property type="project" value="UniProtKB-UniRule"/>
</dbReference>
<dbReference type="GO" id="GO:0005829">
    <property type="term" value="C:cytosol"/>
    <property type="evidence" value="ECO:0007669"/>
    <property type="project" value="TreeGrafter"/>
</dbReference>
<dbReference type="Gene3D" id="3.20.20.70">
    <property type="entry name" value="Aldolase class I"/>
    <property type="match status" value="1"/>
</dbReference>
<dbReference type="UniPathway" id="UPA00109">
    <property type="reaction ID" value="UER00189"/>
</dbReference>
<sequence length="245" mass="26405">MSTRLPLVVANWKLNGDRDLLTNMVERLDTLNAEQVEAVICPPFVYLSEDTASIQKGAQNIASQESGAFTGEISGRMLRDVGCYYVIVGHSERRALFGETDDIVAEKVKATLSAGLIPIICVGETDEERENGETLTVITRQVKAVLDVLPSFSDSIVFAYEPVWAIGTGKTASCEQAEDVHNEIRQILAGYNHELANTTRILYGGSVNPGNSKELFGSDNIDGGLIGGASLDVDSFMTICENAVA</sequence>
<comment type="caution">
    <text evidence="10">The sequence shown here is derived from an EMBL/GenBank/DDBJ whole genome shotgun (WGS) entry which is preliminary data.</text>
</comment>
<dbReference type="FunFam" id="3.20.20.70:FF:000016">
    <property type="entry name" value="Triosephosphate isomerase"/>
    <property type="match status" value="1"/>
</dbReference>
<evidence type="ECO:0000256" key="2">
    <source>
        <dbReference type="ARBA" id="ARBA00004939"/>
    </source>
</evidence>
<evidence type="ECO:0000313" key="11">
    <source>
        <dbReference type="Proteomes" id="UP000239007"/>
    </source>
</evidence>
<reference evidence="10 11" key="1">
    <citation type="submission" date="2016-12" db="EMBL/GenBank/DDBJ databases">
        <title>Diversity of luminous bacteria.</title>
        <authorList>
            <person name="Yoshizawa S."/>
            <person name="Kogure K."/>
        </authorList>
    </citation>
    <scope>NUCLEOTIDE SEQUENCE [LARGE SCALE GENOMIC DNA]</scope>
    <source>
        <strain evidence="10 11">SA4-48</strain>
    </source>
</reference>
<dbReference type="NCBIfam" id="TIGR00419">
    <property type="entry name" value="tim"/>
    <property type="match status" value="1"/>
</dbReference>
<dbReference type="InterPro" id="IPR035990">
    <property type="entry name" value="TIM_sf"/>
</dbReference>
<comment type="pathway">
    <text evidence="8 9">Carbohydrate biosynthesis; gluconeogenesis.</text>
</comment>
<dbReference type="EMBL" id="MSCH01000003">
    <property type="protein sequence ID" value="PQJ53526.1"/>
    <property type="molecule type" value="Genomic_DNA"/>
</dbReference>
<comment type="subcellular location">
    <subcellularLocation>
        <location evidence="8 9">Cytoplasm</location>
    </subcellularLocation>
</comment>
<feature type="binding site" evidence="8">
    <location>
        <begin position="227"/>
        <end position="228"/>
    </location>
    <ligand>
        <name>substrate</name>
    </ligand>
</feature>
<dbReference type="PANTHER" id="PTHR21139">
    <property type="entry name" value="TRIOSEPHOSPHATE ISOMERASE"/>
    <property type="match status" value="1"/>
</dbReference>
<evidence type="ECO:0000256" key="6">
    <source>
        <dbReference type="ARBA" id="ARBA00023152"/>
    </source>
</evidence>
<comment type="function">
    <text evidence="8">Involved in the gluconeogenesis. Catalyzes stereospecifically the conversion of dihydroxyacetone phosphate (DHAP) to D-glyceraldehyde-3-phosphate (G3P).</text>
</comment>
<dbReference type="HAMAP" id="MF_00147_B">
    <property type="entry name" value="TIM_B"/>
    <property type="match status" value="1"/>
</dbReference>
<proteinExistence type="inferred from homology"/>
<dbReference type="PROSITE" id="PS00171">
    <property type="entry name" value="TIM_1"/>
    <property type="match status" value="1"/>
</dbReference>
<feature type="binding site" evidence="8">
    <location>
        <position position="206"/>
    </location>
    <ligand>
        <name>substrate</name>
    </ligand>
</feature>
<accession>A0A2S7UU61</accession>
<evidence type="ECO:0000256" key="3">
    <source>
        <dbReference type="ARBA" id="ARBA00007422"/>
    </source>
</evidence>
<evidence type="ECO:0000256" key="1">
    <source>
        <dbReference type="ARBA" id="ARBA00004680"/>
    </source>
</evidence>
<keyword evidence="7 8" id="KW-0413">Isomerase</keyword>
<name>A0A2S7UU61_9GAMM</name>
<dbReference type="GO" id="GO:0046166">
    <property type="term" value="P:glyceraldehyde-3-phosphate biosynthetic process"/>
    <property type="evidence" value="ECO:0007669"/>
    <property type="project" value="TreeGrafter"/>
</dbReference>
<dbReference type="OrthoDB" id="9809429at2"/>
<dbReference type="Pfam" id="PF00121">
    <property type="entry name" value="TIM"/>
    <property type="match status" value="1"/>
</dbReference>
<feature type="active site" description="Electrophile" evidence="8">
    <location>
        <position position="90"/>
    </location>
</feature>
<comment type="similarity">
    <text evidence="3 8 9">Belongs to the triosephosphate isomerase family.</text>
</comment>
<dbReference type="GO" id="GO:0006096">
    <property type="term" value="P:glycolytic process"/>
    <property type="evidence" value="ECO:0007669"/>
    <property type="project" value="UniProtKB-UniRule"/>
</dbReference>
<dbReference type="InterPro" id="IPR000652">
    <property type="entry name" value="Triosephosphate_isomerase"/>
</dbReference>
<dbReference type="RefSeq" id="WP_105052010.1">
    <property type="nucleotide sequence ID" value="NZ_BMYG01000002.1"/>
</dbReference>
<dbReference type="SUPFAM" id="SSF51351">
    <property type="entry name" value="Triosephosphate isomerase (TIM)"/>
    <property type="match status" value="1"/>
</dbReference>
<evidence type="ECO:0000256" key="5">
    <source>
        <dbReference type="ARBA" id="ARBA00022490"/>
    </source>
</evidence>
<dbReference type="EC" id="5.3.1.1" evidence="8 9"/>